<feature type="chain" id="PRO_5018049690" evidence="2">
    <location>
        <begin position="19"/>
        <end position="284"/>
    </location>
</feature>
<dbReference type="InterPro" id="IPR025485">
    <property type="entry name" value="DUF4377"/>
</dbReference>
<evidence type="ECO:0000313" key="5">
    <source>
        <dbReference type="EMBL" id="RMW98661.1"/>
    </source>
</evidence>
<dbReference type="InterPro" id="IPR005184">
    <property type="entry name" value="DUF306_Meta_HslJ"/>
</dbReference>
<feature type="region of interest" description="Disordered" evidence="1">
    <location>
        <begin position="27"/>
        <end position="53"/>
    </location>
</feature>
<dbReference type="RefSeq" id="WP_122254259.1">
    <property type="nucleotide sequence ID" value="NZ_RDQL01000011.1"/>
</dbReference>
<dbReference type="InterPro" id="IPR038670">
    <property type="entry name" value="HslJ-like_sf"/>
</dbReference>
<evidence type="ECO:0000256" key="2">
    <source>
        <dbReference type="SAM" id="SignalP"/>
    </source>
</evidence>
<proteinExistence type="predicted"/>
<organism evidence="5 6">
    <name type="scientific">Allofranklinella schreckenbergeri</name>
    <dbReference type="NCBI Taxonomy" id="1076744"/>
    <lineage>
        <taxon>Bacteria</taxon>
        <taxon>Pseudomonadati</taxon>
        <taxon>Pseudomonadota</taxon>
        <taxon>Betaproteobacteria</taxon>
        <taxon>Burkholderiales</taxon>
        <taxon>Comamonadaceae</taxon>
        <taxon>Allofranklinella</taxon>
    </lineage>
</organism>
<dbReference type="Pfam" id="PF03724">
    <property type="entry name" value="META"/>
    <property type="match status" value="1"/>
</dbReference>
<accession>A0A3M6Q882</accession>
<feature type="domain" description="DUF4377" evidence="4">
    <location>
        <begin position="202"/>
        <end position="264"/>
    </location>
</feature>
<comment type="caution">
    <text evidence="5">The sequence shown here is derived from an EMBL/GenBank/DDBJ whole genome shotgun (WGS) entry which is preliminary data.</text>
</comment>
<evidence type="ECO:0000259" key="3">
    <source>
        <dbReference type="Pfam" id="PF03724"/>
    </source>
</evidence>
<keyword evidence="6" id="KW-1185">Reference proteome</keyword>
<dbReference type="PROSITE" id="PS51257">
    <property type="entry name" value="PROKAR_LIPOPROTEIN"/>
    <property type="match status" value="1"/>
</dbReference>
<evidence type="ECO:0000259" key="4">
    <source>
        <dbReference type="Pfam" id="PF14302"/>
    </source>
</evidence>
<gene>
    <name evidence="5" type="ORF">EBQ25_08825</name>
</gene>
<feature type="compositionally biased region" description="Polar residues" evidence="1">
    <location>
        <begin position="41"/>
        <end position="51"/>
    </location>
</feature>
<dbReference type="InterPro" id="IPR053147">
    <property type="entry name" value="Hsp_HslJ-like"/>
</dbReference>
<dbReference type="AlphaFoldDB" id="A0A3M6Q882"/>
<dbReference type="PANTHER" id="PTHR35535">
    <property type="entry name" value="HEAT SHOCK PROTEIN HSLJ"/>
    <property type="match status" value="1"/>
</dbReference>
<protein>
    <submittedName>
        <fullName evidence="5">META domain-containing protein</fullName>
    </submittedName>
</protein>
<evidence type="ECO:0000256" key="1">
    <source>
        <dbReference type="SAM" id="MobiDB-lite"/>
    </source>
</evidence>
<sequence length="284" mass="30853">MQHIPSRLWLALCSGALAACAQSPGPAPFAPPSQPVHTTAAAVSSQPTRHNPPSAAAARALTQHHWQLRHIQGPHTSAALAHALATLDVPVQWQFDGQHLRIAGPCNRLHAPYQLSGQWLHIQALASTKVACADPQRMALESHLAHALTQAPRWHIAHSAPGQPLTLHLRWRDGSAWTLQSAEPLESDGQARAQPHTLFLEIAPHTQPCPPGHGQGACLRVREVRFDAQGIGHALGDWHTLAQPIEGFVHEPGMRSVLRVRHQSWPGGQAYVLDEAISAERTLR</sequence>
<evidence type="ECO:0000313" key="6">
    <source>
        <dbReference type="Proteomes" id="UP000267035"/>
    </source>
</evidence>
<dbReference type="PANTHER" id="PTHR35535:SF1">
    <property type="entry name" value="HEAT SHOCK PROTEIN HSLJ"/>
    <property type="match status" value="1"/>
</dbReference>
<name>A0A3M6Q882_9BURK</name>
<feature type="domain" description="DUF306" evidence="3">
    <location>
        <begin position="60"/>
        <end position="170"/>
    </location>
</feature>
<reference evidence="5 6" key="1">
    <citation type="submission" date="2018-10" db="EMBL/GenBank/DDBJ databases">
        <title>Comamonadaceae CDC group NO-1 genome sequencing and assembly.</title>
        <authorList>
            <person name="Bernier A.-M."/>
            <person name="Bernard K."/>
        </authorList>
    </citation>
    <scope>NUCLEOTIDE SEQUENCE [LARGE SCALE GENOMIC DNA]</scope>
    <source>
        <strain evidence="5 6">NML161473</strain>
    </source>
</reference>
<dbReference type="EMBL" id="RDQL01000011">
    <property type="protein sequence ID" value="RMW98661.1"/>
    <property type="molecule type" value="Genomic_DNA"/>
</dbReference>
<keyword evidence="2" id="KW-0732">Signal</keyword>
<feature type="signal peptide" evidence="2">
    <location>
        <begin position="1"/>
        <end position="18"/>
    </location>
</feature>
<dbReference type="Gene3D" id="2.40.128.270">
    <property type="match status" value="1"/>
</dbReference>
<dbReference type="Proteomes" id="UP000267035">
    <property type="component" value="Unassembled WGS sequence"/>
</dbReference>
<dbReference type="Pfam" id="PF14302">
    <property type="entry name" value="DUF4377"/>
    <property type="match status" value="1"/>
</dbReference>